<feature type="domain" description="PI4-kinase N-terminal" evidence="2">
    <location>
        <begin position="67"/>
        <end position="104"/>
    </location>
</feature>
<evidence type="ECO:0000256" key="1">
    <source>
        <dbReference type="ARBA" id="ARBA00006209"/>
    </source>
</evidence>
<evidence type="ECO:0000313" key="4">
    <source>
        <dbReference type="Proteomes" id="UP001642260"/>
    </source>
</evidence>
<organism evidence="3 4">
    <name type="scientific">Eruca vesicaria subsp. sativa</name>
    <name type="common">Garden rocket</name>
    <name type="synonym">Eruca sativa</name>
    <dbReference type="NCBI Taxonomy" id="29727"/>
    <lineage>
        <taxon>Eukaryota</taxon>
        <taxon>Viridiplantae</taxon>
        <taxon>Streptophyta</taxon>
        <taxon>Embryophyta</taxon>
        <taxon>Tracheophyta</taxon>
        <taxon>Spermatophyta</taxon>
        <taxon>Magnoliopsida</taxon>
        <taxon>eudicotyledons</taxon>
        <taxon>Gunneridae</taxon>
        <taxon>Pentapetalae</taxon>
        <taxon>rosids</taxon>
        <taxon>malvids</taxon>
        <taxon>Brassicales</taxon>
        <taxon>Brassicaceae</taxon>
        <taxon>Brassiceae</taxon>
        <taxon>Eruca</taxon>
    </lineage>
</organism>
<dbReference type="Pfam" id="PF19274">
    <property type="entry name" value="PI4K_N"/>
    <property type="match status" value="1"/>
</dbReference>
<name>A0ABC8K2G9_ERUVS</name>
<dbReference type="Proteomes" id="UP001642260">
    <property type="component" value="Unassembled WGS sequence"/>
</dbReference>
<dbReference type="AlphaFoldDB" id="A0ABC8K2G9"/>
<accession>A0ABC8K2G9</accession>
<dbReference type="InterPro" id="IPR045495">
    <property type="entry name" value="PI4K_N"/>
</dbReference>
<evidence type="ECO:0000259" key="2">
    <source>
        <dbReference type="Pfam" id="PF19274"/>
    </source>
</evidence>
<gene>
    <name evidence="3" type="ORF">ERUC_LOCUS18005</name>
</gene>
<reference evidence="3 4" key="1">
    <citation type="submission" date="2022-03" db="EMBL/GenBank/DDBJ databases">
        <authorList>
            <person name="Macdonald S."/>
            <person name="Ahmed S."/>
            <person name="Newling K."/>
        </authorList>
    </citation>
    <scope>NUCLEOTIDE SEQUENCE [LARGE SCALE GENOMIC DNA]</scope>
</reference>
<dbReference type="EMBL" id="CAKOAT010166378">
    <property type="protein sequence ID" value="CAH8350432.1"/>
    <property type="molecule type" value="Genomic_DNA"/>
</dbReference>
<sequence>MVPGDDVDMDPAISRAFLVALCKNGFPSTQQSDGDKLITVLLHQFRQQVASFEDESIESLEKQEIIFKLISHVLGKVKVDSKLHDQVSSIARRKLQSMSAFLKKLA</sequence>
<keyword evidence="4" id="KW-1185">Reference proteome</keyword>
<evidence type="ECO:0000313" key="3">
    <source>
        <dbReference type="EMBL" id="CAH8350432.1"/>
    </source>
</evidence>
<comment type="caution">
    <text evidence="3">The sequence shown here is derived from an EMBL/GenBank/DDBJ whole genome shotgun (WGS) entry which is preliminary data.</text>
</comment>
<protein>
    <recommendedName>
        <fullName evidence="2">PI4-kinase N-terminal domain-containing protein</fullName>
    </recommendedName>
</protein>
<comment type="similarity">
    <text evidence="1">Belongs to the PI3/PI4-kinase family. Type III PI4K subfamily.</text>
</comment>
<proteinExistence type="inferred from homology"/>